<keyword evidence="2" id="KW-1185">Reference proteome</keyword>
<name>A0A6P8ZDN2_DROAB</name>
<feature type="signal peptide" evidence="1">
    <location>
        <begin position="1"/>
        <end position="17"/>
    </location>
</feature>
<reference evidence="3" key="1">
    <citation type="submission" date="2025-08" db="UniProtKB">
        <authorList>
            <consortium name="RefSeq"/>
        </authorList>
    </citation>
    <scope>IDENTIFICATION</scope>
    <source>
        <strain evidence="3">15112-1751.03</strain>
        <tissue evidence="3">Whole Adult</tissue>
    </source>
</reference>
<evidence type="ECO:0000256" key="1">
    <source>
        <dbReference type="SAM" id="SignalP"/>
    </source>
</evidence>
<organism evidence="2 3">
    <name type="scientific">Drosophila albomicans</name>
    <name type="common">Fruit fly</name>
    <dbReference type="NCBI Taxonomy" id="7291"/>
    <lineage>
        <taxon>Eukaryota</taxon>
        <taxon>Metazoa</taxon>
        <taxon>Ecdysozoa</taxon>
        <taxon>Arthropoda</taxon>
        <taxon>Hexapoda</taxon>
        <taxon>Insecta</taxon>
        <taxon>Pterygota</taxon>
        <taxon>Neoptera</taxon>
        <taxon>Endopterygota</taxon>
        <taxon>Diptera</taxon>
        <taxon>Brachycera</taxon>
        <taxon>Muscomorpha</taxon>
        <taxon>Ephydroidea</taxon>
        <taxon>Drosophilidae</taxon>
        <taxon>Drosophila</taxon>
    </lineage>
</organism>
<evidence type="ECO:0000313" key="2">
    <source>
        <dbReference type="Proteomes" id="UP000515160"/>
    </source>
</evidence>
<proteinExistence type="predicted"/>
<dbReference type="GeneID" id="117575068"/>
<dbReference type="Proteomes" id="UP000515160">
    <property type="component" value="Chromosome 2R"/>
</dbReference>
<evidence type="ECO:0000313" key="3">
    <source>
        <dbReference type="RefSeq" id="XP_034115047.1"/>
    </source>
</evidence>
<dbReference type="AlphaFoldDB" id="A0A6P8ZDN2"/>
<accession>A0A6P8ZDN2</accession>
<gene>
    <name evidence="3" type="primary">LOC117575068</name>
</gene>
<dbReference type="RefSeq" id="XP_034115047.1">
    <property type="nucleotide sequence ID" value="XM_034259156.2"/>
</dbReference>
<sequence>MVVWLLVVLLFPVFCESASHSVQCIPPGKSAADYSESENSVIHDDNRKIKIRKQRTFIRNPNYKNANKEIEELSRGMYITELPLPHPGAQPGSTHGCEEVMPLEGIQI</sequence>
<protein>
    <submittedName>
        <fullName evidence="3">Uncharacterized protein LOC117575068 isoform X1</fullName>
    </submittedName>
</protein>
<feature type="chain" id="PRO_5028236399" evidence="1">
    <location>
        <begin position="18"/>
        <end position="108"/>
    </location>
</feature>
<dbReference type="OrthoDB" id="7872489at2759"/>
<keyword evidence="1" id="KW-0732">Signal</keyword>